<dbReference type="AlphaFoldDB" id="A0A9P7C1V0"/>
<gene>
    <name evidence="1" type="ORF">G6F50_016693</name>
</gene>
<dbReference type="Proteomes" id="UP000740926">
    <property type="component" value="Unassembled WGS sequence"/>
</dbReference>
<accession>A0A9P7C1V0</accession>
<evidence type="ECO:0000313" key="1">
    <source>
        <dbReference type="EMBL" id="KAG1531443.1"/>
    </source>
</evidence>
<organism evidence="1 2">
    <name type="scientific">Rhizopus delemar</name>
    <dbReference type="NCBI Taxonomy" id="936053"/>
    <lineage>
        <taxon>Eukaryota</taxon>
        <taxon>Fungi</taxon>
        <taxon>Fungi incertae sedis</taxon>
        <taxon>Mucoromycota</taxon>
        <taxon>Mucoromycotina</taxon>
        <taxon>Mucoromycetes</taxon>
        <taxon>Mucorales</taxon>
        <taxon>Mucorineae</taxon>
        <taxon>Rhizopodaceae</taxon>
        <taxon>Rhizopus</taxon>
    </lineage>
</organism>
<comment type="caution">
    <text evidence="1">The sequence shown here is derived from an EMBL/GenBank/DDBJ whole genome shotgun (WGS) entry which is preliminary data.</text>
</comment>
<sequence length="135" mass="15161">MVLCAQIGARRDVDDLGARRHGACGFLRQRRHRQQVDVERAAEVIRADVEELALVEQAGVVDQRGQRRQRGHHCPRGRLIRQIDDAVRHRQPACAQRLGFLLRQRAVAVRHHDAEAIARQALDDGQAQSTCPAGD</sequence>
<reference evidence="1 2" key="1">
    <citation type="journal article" date="2020" name="Microb. Genom.">
        <title>Genetic diversity of clinical and environmental Mucorales isolates obtained from an investigation of mucormycosis cases among solid organ transplant recipients.</title>
        <authorList>
            <person name="Nguyen M.H."/>
            <person name="Kaul D."/>
            <person name="Muto C."/>
            <person name="Cheng S.J."/>
            <person name="Richter R.A."/>
            <person name="Bruno V.M."/>
            <person name="Liu G."/>
            <person name="Beyhan S."/>
            <person name="Sundermann A.J."/>
            <person name="Mounaud S."/>
            <person name="Pasculle A.W."/>
            <person name="Nierman W.C."/>
            <person name="Driscoll E."/>
            <person name="Cumbie R."/>
            <person name="Clancy C.J."/>
            <person name="Dupont C.L."/>
        </authorList>
    </citation>
    <scope>NUCLEOTIDE SEQUENCE [LARGE SCALE GENOMIC DNA]</scope>
    <source>
        <strain evidence="1 2">GL24</strain>
    </source>
</reference>
<evidence type="ECO:0000313" key="2">
    <source>
        <dbReference type="Proteomes" id="UP000740926"/>
    </source>
</evidence>
<dbReference type="EMBL" id="JAANIU010010883">
    <property type="protein sequence ID" value="KAG1531443.1"/>
    <property type="molecule type" value="Genomic_DNA"/>
</dbReference>
<keyword evidence="2" id="KW-1185">Reference proteome</keyword>
<protein>
    <submittedName>
        <fullName evidence="1">Uncharacterized protein</fullName>
    </submittedName>
</protein>
<name>A0A9P7C1V0_9FUNG</name>
<proteinExistence type="predicted"/>